<feature type="binding site" evidence="12">
    <location>
        <position position="108"/>
    </location>
    <ligand>
        <name>substrate</name>
    </ligand>
</feature>
<feature type="binding site" evidence="10">
    <location>
        <position position="108"/>
    </location>
    <ligand>
        <name>NADPH</name>
        <dbReference type="ChEBI" id="CHEBI:57783"/>
    </ligand>
</feature>
<dbReference type="UniPathway" id="UPA00940"/>
<evidence type="ECO:0000256" key="2">
    <source>
        <dbReference type="ARBA" id="ARBA00022516"/>
    </source>
</evidence>
<feature type="binding site" evidence="10">
    <location>
        <position position="18"/>
    </location>
    <ligand>
        <name>NADPH</name>
        <dbReference type="ChEBI" id="CHEBI:57783"/>
    </ligand>
</feature>
<feature type="binding site" evidence="10">
    <location>
        <position position="140"/>
    </location>
    <ligand>
        <name>NADPH</name>
        <dbReference type="ChEBI" id="CHEBI:57783"/>
    </ligand>
</feature>
<dbReference type="GO" id="GO:0005829">
    <property type="term" value="C:cytosol"/>
    <property type="evidence" value="ECO:0007669"/>
    <property type="project" value="TreeGrafter"/>
</dbReference>
<feature type="binding site" evidence="10">
    <location>
        <position position="136"/>
    </location>
    <ligand>
        <name>sn-glycerol 3-phosphate</name>
        <dbReference type="ChEBI" id="CHEBI:57597"/>
    </ligand>
</feature>
<reference evidence="18 19" key="1">
    <citation type="submission" date="2017-03" db="EMBL/GenBank/DDBJ databases">
        <authorList>
            <person name="Afonso C.L."/>
            <person name="Miller P.J."/>
            <person name="Scott M.A."/>
            <person name="Spackman E."/>
            <person name="Goraichik I."/>
            <person name="Dimitrov K.M."/>
            <person name="Suarez D.L."/>
            <person name="Swayne D.E."/>
        </authorList>
    </citation>
    <scope>NUCLEOTIDE SEQUENCE [LARGE SCALE GENOMIC DNA]</scope>
    <source>
        <strain evidence="18 19">CECT 7751</strain>
    </source>
</reference>
<evidence type="ECO:0000256" key="9">
    <source>
        <dbReference type="ARBA" id="ARBA00023264"/>
    </source>
</evidence>
<keyword evidence="5 10" id="KW-0560">Oxidoreductase</keyword>
<accession>A0A1X6ZPG3</accession>
<dbReference type="RefSeq" id="WP_085888926.1">
    <property type="nucleotide sequence ID" value="NZ_FWFN01000005.1"/>
</dbReference>
<evidence type="ECO:0000256" key="12">
    <source>
        <dbReference type="PIRSR" id="PIRSR000114-2"/>
    </source>
</evidence>
<evidence type="ECO:0000313" key="18">
    <source>
        <dbReference type="EMBL" id="SLN57725.1"/>
    </source>
</evidence>
<keyword evidence="9 10" id="KW-1208">Phospholipid metabolism</keyword>
<dbReference type="GO" id="GO:0008654">
    <property type="term" value="P:phospholipid biosynthetic process"/>
    <property type="evidence" value="ECO:0007669"/>
    <property type="project" value="UniProtKB-KW"/>
</dbReference>
<feature type="binding site" evidence="10">
    <location>
        <position position="138"/>
    </location>
    <ligand>
        <name>sn-glycerol 3-phosphate</name>
        <dbReference type="ChEBI" id="CHEBI:57597"/>
    </ligand>
</feature>
<gene>
    <name evidence="18" type="primary">gpsA_2</name>
    <name evidence="10" type="synonym">gpsA</name>
    <name evidence="18" type="ORF">PSM7751_02908</name>
</gene>
<comment type="catalytic activity">
    <reaction evidence="10 15">
        <text>sn-glycerol 3-phosphate + NADP(+) = dihydroxyacetone phosphate + NADPH + H(+)</text>
        <dbReference type="Rhea" id="RHEA:11096"/>
        <dbReference type="ChEBI" id="CHEBI:15378"/>
        <dbReference type="ChEBI" id="CHEBI:57597"/>
        <dbReference type="ChEBI" id="CHEBI:57642"/>
        <dbReference type="ChEBI" id="CHEBI:57783"/>
        <dbReference type="ChEBI" id="CHEBI:58349"/>
        <dbReference type="EC" id="1.1.1.94"/>
    </reaction>
</comment>
<feature type="binding site" evidence="10">
    <location>
        <position position="108"/>
    </location>
    <ligand>
        <name>sn-glycerol 3-phosphate</name>
        <dbReference type="ChEBI" id="CHEBI:57597"/>
    </ligand>
</feature>
<comment type="subcellular location">
    <subcellularLocation>
        <location evidence="10">Cytoplasm</location>
    </subcellularLocation>
</comment>
<dbReference type="PANTHER" id="PTHR11728">
    <property type="entry name" value="GLYCEROL-3-PHOSPHATE DEHYDROGENASE"/>
    <property type="match status" value="1"/>
</dbReference>
<dbReference type="SUPFAM" id="SSF51735">
    <property type="entry name" value="NAD(P)-binding Rossmann-fold domains"/>
    <property type="match status" value="1"/>
</dbReference>
<feature type="binding site" evidence="10">
    <location>
        <position position="191"/>
    </location>
    <ligand>
        <name>sn-glycerol 3-phosphate</name>
        <dbReference type="ChEBI" id="CHEBI:57597"/>
    </ligand>
</feature>
<dbReference type="AlphaFoldDB" id="A0A1X6ZPG3"/>
<feature type="binding site" evidence="10">
    <location>
        <position position="255"/>
    </location>
    <ligand>
        <name>NADPH</name>
        <dbReference type="ChEBI" id="CHEBI:57783"/>
    </ligand>
</feature>
<evidence type="ECO:0000256" key="11">
    <source>
        <dbReference type="PIRSR" id="PIRSR000114-1"/>
    </source>
</evidence>
<feature type="binding site" evidence="13">
    <location>
        <position position="255"/>
    </location>
    <ligand>
        <name>NAD(+)</name>
        <dbReference type="ChEBI" id="CHEBI:57540"/>
    </ligand>
</feature>
<dbReference type="Gene3D" id="1.10.1040.10">
    <property type="entry name" value="N-(1-d-carboxylethyl)-l-norvaline Dehydrogenase, domain 2"/>
    <property type="match status" value="1"/>
</dbReference>
<feature type="binding site" evidence="10">
    <location>
        <position position="276"/>
    </location>
    <ligand>
        <name>NADPH</name>
        <dbReference type="ChEBI" id="CHEBI:57783"/>
    </ligand>
</feature>
<dbReference type="Pfam" id="PF01210">
    <property type="entry name" value="NAD_Gly3P_dh_N"/>
    <property type="match status" value="1"/>
</dbReference>
<dbReference type="PIRSF" id="PIRSF000114">
    <property type="entry name" value="Glycerol-3-P_dh"/>
    <property type="match status" value="1"/>
</dbReference>
<feature type="domain" description="Glycerol-3-phosphate dehydrogenase NAD-dependent N-terminal" evidence="16">
    <location>
        <begin position="10"/>
        <end position="160"/>
    </location>
</feature>
<keyword evidence="3 10" id="KW-0547">Nucleotide-binding</keyword>
<keyword evidence="2 10" id="KW-0444">Lipid biosynthesis</keyword>
<dbReference type="GO" id="GO:0141153">
    <property type="term" value="F:glycerol-3-phosphate dehydrogenase (NADP+) activity"/>
    <property type="evidence" value="ECO:0007669"/>
    <property type="project" value="RHEA"/>
</dbReference>
<dbReference type="GO" id="GO:0046168">
    <property type="term" value="P:glycerol-3-phosphate catabolic process"/>
    <property type="evidence" value="ECO:0007669"/>
    <property type="project" value="InterPro"/>
</dbReference>
<keyword evidence="6 10" id="KW-0520">NAD</keyword>
<dbReference type="EC" id="1.1.1.94" evidence="10"/>
<dbReference type="InterPro" id="IPR013328">
    <property type="entry name" value="6PGD_dom2"/>
</dbReference>
<dbReference type="PROSITE" id="PS00957">
    <property type="entry name" value="NAD_G3PDH"/>
    <property type="match status" value="1"/>
</dbReference>
<evidence type="ECO:0000259" key="16">
    <source>
        <dbReference type="Pfam" id="PF01210"/>
    </source>
</evidence>
<dbReference type="GO" id="GO:0051287">
    <property type="term" value="F:NAD binding"/>
    <property type="evidence" value="ECO:0007669"/>
    <property type="project" value="InterPro"/>
</dbReference>
<organism evidence="18 19">
    <name type="scientific">Pseudooceanicola marinus</name>
    <dbReference type="NCBI Taxonomy" id="396013"/>
    <lineage>
        <taxon>Bacteria</taxon>
        <taxon>Pseudomonadati</taxon>
        <taxon>Pseudomonadota</taxon>
        <taxon>Alphaproteobacteria</taxon>
        <taxon>Rhodobacterales</taxon>
        <taxon>Paracoccaceae</taxon>
        <taxon>Pseudooceanicola</taxon>
    </lineage>
</organism>
<evidence type="ECO:0000313" key="19">
    <source>
        <dbReference type="Proteomes" id="UP000193963"/>
    </source>
</evidence>
<dbReference type="GO" id="GO:0005975">
    <property type="term" value="P:carbohydrate metabolic process"/>
    <property type="evidence" value="ECO:0007669"/>
    <property type="project" value="InterPro"/>
</dbReference>
<dbReference type="SUPFAM" id="SSF48179">
    <property type="entry name" value="6-phosphogluconate dehydrogenase C-terminal domain-like"/>
    <property type="match status" value="1"/>
</dbReference>
<dbReference type="InterPro" id="IPR006168">
    <property type="entry name" value="G3P_DH_NAD-dep"/>
</dbReference>
<comment type="caution">
    <text evidence="10">Lacks conserved residue(s) required for the propagation of feature annotation.</text>
</comment>
<protein>
    <recommendedName>
        <fullName evidence="10">Glycerol-3-phosphate dehydrogenase [NAD(P)+]</fullName>
        <ecNumber evidence="10">1.1.1.94</ecNumber>
    </recommendedName>
    <alternativeName>
        <fullName evidence="10">NAD(P)(+)-dependent glycerol-3-phosphate dehydrogenase</fullName>
    </alternativeName>
    <alternativeName>
        <fullName evidence="10">NAD(P)H-dependent dihydroxyacetone-phosphate reductase</fullName>
    </alternativeName>
</protein>
<evidence type="ECO:0000256" key="1">
    <source>
        <dbReference type="ARBA" id="ARBA00011009"/>
    </source>
</evidence>
<keyword evidence="10" id="KW-0963">Cytoplasm</keyword>
<comment type="pathway">
    <text evidence="10">Membrane lipid metabolism; glycerophospholipid metabolism.</text>
</comment>
<dbReference type="GO" id="GO:0006650">
    <property type="term" value="P:glycerophospholipid metabolic process"/>
    <property type="evidence" value="ECO:0007669"/>
    <property type="project" value="UniProtKB-UniRule"/>
</dbReference>
<feature type="binding site" evidence="13">
    <location>
        <begin position="14"/>
        <end position="19"/>
    </location>
    <ligand>
        <name>NAD(+)</name>
        <dbReference type="ChEBI" id="CHEBI:57540"/>
    </ligand>
</feature>
<feature type="binding site" evidence="10">
    <location>
        <position position="254"/>
    </location>
    <ligand>
        <name>sn-glycerol 3-phosphate</name>
        <dbReference type="ChEBI" id="CHEBI:57597"/>
    </ligand>
</feature>
<feature type="active site" description="Proton acceptor" evidence="10 11">
    <location>
        <position position="191"/>
    </location>
</feature>
<dbReference type="InterPro" id="IPR011128">
    <property type="entry name" value="G3P_DH_NAD-dep_N"/>
</dbReference>
<name>A0A1X6ZPG3_9RHOB</name>
<keyword evidence="8 10" id="KW-0594">Phospholipid biosynthesis</keyword>
<feature type="binding site" evidence="10">
    <location>
        <position position="256"/>
    </location>
    <ligand>
        <name>sn-glycerol 3-phosphate</name>
        <dbReference type="ChEBI" id="CHEBI:57597"/>
    </ligand>
</feature>
<comment type="function">
    <text evidence="10">Catalyzes the reduction of the glycolytic intermediate dihydroxyacetone phosphate (DHAP) to sn-glycerol 3-phosphate (G3P), the key precursor for phospholipid synthesis.</text>
</comment>
<evidence type="ECO:0000256" key="7">
    <source>
        <dbReference type="ARBA" id="ARBA00023098"/>
    </source>
</evidence>
<sequence>MSSAPVSVPISVLGAGAFGTALATSFAAHAPVWLWGRNAEVMARMQADRTCPRLPGVTLDPGLTCASDITALPASGPVLLAVPMQQLRAVTTRFADQLAHRTLVLCCKGIELSTGLRASEVLAQTLPEATLAVLTGPSFAADIARGLPTALTLACETADCAEELQEQLQAPHLRLYRTTDVTGAELGGAMKNVIAIACGAAIGAGLGDSARAALMTRGYAEMSRMAKALGASPATLAGLSGFGDLALTCTSEGSRNYRLGLAIGRGEDFDPAVTVEGAATAQATHALAQREGWDMPITEVVTGLVDQRLDVKTAMAQLLARPLKEETP</sequence>
<evidence type="ECO:0000256" key="10">
    <source>
        <dbReference type="HAMAP-Rule" id="MF_00394"/>
    </source>
</evidence>
<dbReference type="FunFam" id="3.40.50.720:FF:000019">
    <property type="entry name" value="Glycerol-3-phosphate dehydrogenase [NAD(P)+]"/>
    <property type="match status" value="1"/>
</dbReference>
<keyword evidence="19" id="KW-1185">Reference proteome</keyword>
<evidence type="ECO:0000256" key="8">
    <source>
        <dbReference type="ARBA" id="ARBA00023209"/>
    </source>
</evidence>
<dbReference type="NCBIfam" id="NF000940">
    <property type="entry name" value="PRK00094.1-2"/>
    <property type="match status" value="1"/>
</dbReference>
<evidence type="ECO:0000256" key="13">
    <source>
        <dbReference type="PIRSR" id="PIRSR000114-3"/>
    </source>
</evidence>
<keyword evidence="7 10" id="KW-0443">Lipid metabolism</keyword>
<dbReference type="Pfam" id="PF07479">
    <property type="entry name" value="NAD_Gly3P_dh_C"/>
    <property type="match status" value="1"/>
</dbReference>
<feature type="binding site" evidence="12">
    <location>
        <begin position="255"/>
        <end position="256"/>
    </location>
    <ligand>
        <name>substrate</name>
    </ligand>
</feature>
<evidence type="ECO:0000256" key="15">
    <source>
        <dbReference type="RuleBase" id="RU000439"/>
    </source>
</evidence>
<feature type="domain" description="Glycerol-3-phosphate dehydrogenase NAD-dependent C-terminal" evidence="17">
    <location>
        <begin position="180"/>
        <end position="315"/>
    </location>
</feature>
<comment type="catalytic activity">
    <reaction evidence="10">
        <text>sn-glycerol 3-phosphate + NAD(+) = dihydroxyacetone phosphate + NADH + H(+)</text>
        <dbReference type="Rhea" id="RHEA:11092"/>
        <dbReference type="ChEBI" id="CHEBI:15378"/>
        <dbReference type="ChEBI" id="CHEBI:57540"/>
        <dbReference type="ChEBI" id="CHEBI:57597"/>
        <dbReference type="ChEBI" id="CHEBI:57642"/>
        <dbReference type="ChEBI" id="CHEBI:57945"/>
        <dbReference type="EC" id="1.1.1.94"/>
    </reaction>
</comment>
<evidence type="ECO:0000256" key="3">
    <source>
        <dbReference type="ARBA" id="ARBA00022741"/>
    </source>
</evidence>
<evidence type="ECO:0000256" key="4">
    <source>
        <dbReference type="ARBA" id="ARBA00022857"/>
    </source>
</evidence>
<dbReference type="InterPro" id="IPR036291">
    <property type="entry name" value="NAD(P)-bd_dom_sf"/>
</dbReference>
<dbReference type="Gene3D" id="3.40.50.720">
    <property type="entry name" value="NAD(P)-binding Rossmann-like Domain"/>
    <property type="match status" value="1"/>
</dbReference>
<feature type="binding site" evidence="10">
    <location>
        <position position="255"/>
    </location>
    <ligand>
        <name>sn-glycerol 3-phosphate</name>
        <dbReference type="ChEBI" id="CHEBI:57597"/>
    </ligand>
</feature>
<evidence type="ECO:0000256" key="5">
    <source>
        <dbReference type="ARBA" id="ARBA00023002"/>
    </source>
</evidence>
<evidence type="ECO:0000256" key="6">
    <source>
        <dbReference type="ARBA" id="ARBA00023027"/>
    </source>
</evidence>
<dbReference type="InterPro" id="IPR008927">
    <property type="entry name" value="6-PGluconate_DH-like_C_sf"/>
</dbReference>
<feature type="binding site" evidence="13">
    <location>
        <position position="140"/>
    </location>
    <ligand>
        <name>NAD(+)</name>
        <dbReference type="ChEBI" id="CHEBI:57540"/>
    </ligand>
</feature>
<comment type="similarity">
    <text evidence="1 10 14">Belongs to the NAD-dependent glycerol-3-phosphate dehydrogenase family.</text>
</comment>
<dbReference type="PRINTS" id="PR00077">
    <property type="entry name" value="GPDHDRGNASE"/>
</dbReference>
<dbReference type="InterPro" id="IPR006109">
    <property type="entry name" value="G3P_DH_NAD-dep_C"/>
</dbReference>
<dbReference type="GO" id="GO:0141152">
    <property type="term" value="F:glycerol-3-phosphate dehydrogenase (NAD+) activity"/>
    <property type="evidence" value="ECO:0007669"/>
    <property type="project" value="RHEA"/>
</dbReference>
<feature type="binding site" evidence="10">
    <location>
        <position position="37"/>
    </location>
    <ligand>
        <name>NADPH</name>
        <dbReference type="ChEBI" id="CHEBI:57783"/>
    </ligand>
</feature>
<feature type="binding site" evidence="10">
    <location>
        <position position="244"/>
    </location>
    <ligand>
        <name>sn-glycerol 3-phosphate</name>
        <dbReference type="ChEBI" id="CHEBI:57597"/>
    </ligand>
</feature>
<evidence type="ECO:0000256" key="14">
    <source>
        <dbReference type="RuleBase" id="RU000437"/>
    </source>
</evidence>
<dbReference type="Proteomes" id="UP000193963">
    <property type="component" value="Unassembled WGS sequence"/>
</dbReference>
<dbReference type="OrthoDB" id="9812273at2"/>
<dbReference type="PANTHER" id="PTHR11728:SF1">
    <property type="entry name" value="GLYCEROL-3-PHOSPHATE DEHYDROGENASE [NAD(+)] 2, CHLOROPLASTIC"/>
    <property type="match status" value="1"/>
</dbReference>
<dbReference type="GO" id="GO:0046167">
    <property type="term" value="P:glycerol-3-phosphate biosynthetic process"/>
    <property type="evidence" value="ECO:0007669"/>
    <property type="project" value="UniProtKB-UniRule"/>
</dbReference>
<keyword evidence="4 10" id="KW-0521">NADP</keyword>
<dbReference type="NCBIfam" id="NF000942">
    <property type="entry name" value="PRK00094.1-4"/>
    <property type="match status" value="1"/>
</dbReference>
<proteinExistence type="inferred from homology"/>
<dbReference type="EMBL" id="FWFN01000005">
    <property type="protein sequence ID" value="SLN57725.1"/>
    <property type="molecule type" value="Genomic_DNA"/>
</dbReference>
<evidence type="ECO:0000259" key="17">
    <source>
        <dbReference type="Pfam" id="PF07479"/>
    </source>
</evidence>
<dbReference type="HAMAP" id="MF_00394">
    <property type="entry name" value="NAD_Glyc3P_dehydrog"/>
    <property type="match status" value="1"/>
</dbReference>